<evidence type="ECO:0000313" key="3">
    <source>
        <dbReference type="EMBL" id="RAI91584.1"/>
    </source>
</evidence>
<dbReference type="AlphaFoldDB" id="A0A327PK08"/>
<evidence type="ECO:0000259" key="2">
    <source>
        <dbReference type="Pfam" id="PF14371"/>
    </source>
</evidence>
<dbReference type="RefSeq" id="WP_111611162.1">
    <property type="nucleotide sequence ID" value="NZ_QLLK01000004.1"/>
</dbReference>
<name>A0A327PK08_9BACT</name>
<proteinExistence type="predicted"/>
<accession>A0A327PK08</accession>
<dbReference type="Proteomes" id="UP000249610">
    <property type="component" value="Unassembled WGS sequence"/>
</dbReference>
<reference evidence="3 4" key="1">
    <citation type="submission" date="2018-06" db="EMBL/GenBank/DDBJ databases">
        <title>Genomic Encyclopedia of Archaeal and Bacterial Type Strains, Phase II (KMG-II): from individual species to whole genera.</title>
        <authorList>
            <person name="Goeker M."/>
        </authorList>
    </citation>
    <scope>NUCLEOTIDE SEQUENCE [LARGE SCALE GENOMIC DNA]</scope>
    <source>
        <strain evidence="3 4">DSM 23446</strain>
    </source>
</reference>
<keyword evidence="4" id="KW-1185">Reference proteome</keyword>
<feature type="domain" description="DUF4412" evidence="2">
    <location>
        <begin position="103"/>
        <end position="292"/>
    </location>
</feature>
<gene>
    <name evidence="3" type="ORF">LV83_01773</name>
</gene>
<feature type="signal peptide" evidence="1">
    <location>
        <begin position="1"/>
        <end position="23"/>
    </location>
</feature>
<feature type="chain" id="PRO_5016339176" evidence="1">
    <location>
        <begin position="24"/>
        <end position="310"/>
    </location>
</feature>
<dbReference type="Pfam" id="PF14371">
    <property type="entry name" value="DUF4412"/>
    <property type="match status" value="1"/>
</dbReference>
<dbReference type="EMBL" id="QLLK01000004">
    <property type="protein sequence ID" value="RAI91584.1"/>
    <property type="molecule type" value="Genomic_DNA"/>
</dbReference>
<comment type="caution">
    <text evidence="3">The sequence shown here is derived from an EMBL/GenBank/DDBJ whole genome shotgun (WGS) entry which is preliminary data.</text>
</comment>
<protein>
    <submittedName>
        <fullName evidence="3">Uncharacterized protein DUF4412</fullName>
    </submittedName>
</protein>
<evidence type="ECO:0000256" key="1">
    <source>
        <dbReference type="SAM" id="SignalP"/>
    </source>
</evidence>
<sequence length="310" mass="35012">MKNLLSSILLLLFITSFSFSAEAQFIKKIQKAANRGVEKAIQNKVEKEATKMTEKQLEKLFSDMYGDGSDSSSTGGFDMSKVLGGLGEPVDTEDEYEFFGYLVLEMVSTNEKGKTEDPFLLKSYLAESTDYTGMELIDPKNPKATTSMIFDVKNQASIVFLENKGEKSSFAYKLDMDDLDEMVDQKIESNSDEYDVTIEKTGNTKDILGYACEEYHVVSEDGEGYYWLTDKPIGGYASFWGTNSPMMTSKAQERYAQHFKNMPEGNFMELTFTSKDSEKVEMKVIEIDESSPKSLTMADYPNIMNNMEKQ</sequence>
<organism evidence="3 4">
    <name type="scientific">Algoriphagus yeomjeoni</name>
    <dbReference type="NCBI Taxonomy" id="291403"/>
    <lineage>
        <taxon>Bacteria</taxon>
        <taxon>Pseudomonadati</taxon>
        <taxon>Bacteroidota</taxon>
        <taxon>Cytophagia</taxon>
        <taxon>Cytophagales</taxon>
        <taxon>Cyclobacteriaceae</taxon>
        <taxon>Algoriphagus</taxon>
    </lineage>
</organism>
<keyword evidence="1" id="KW-0732">Signal</keyword>
<evidence type="ECO:0000313" key="4">
    <source>
        <dbReference type="Proteomes" id="UP000249610"/>
    </source>
</evidence>
<dbReference type="InterPro" id="IPR025524">
    <property type="entry name" value="DUF4412"/>
</dbReference>
<dbReference type="OrthoDB" id="1524221at2"/>